<dbReference type="InterPro" id="IPR009057">
    <property type="entry name" value="Homeodomain-like_sf"/>
</dbReference>
<accession>A0ABV6HIW8</accession>
<dbReference type="PANTHER" id="PTHR43280">
    <property type="entry name" value="ARAC-FAMILY TRANSCRIPTIONAL REGULATOR"/>
    <property type="match status" value="1"/>
</dbReference>
<evidence type="ECO:0000256" key="1">
    <source>
        <dbReference type="ARBA" id="ARBA00023015"/>
    </source>
</evidence>
<evidence type="ECO:0000256" key="2">
    <source>
        <dbReference type="ARBA" id="ARBA00023125"/>
    </source>
</evidence>
<keyword evidence="1" id="KW-0805">Transcription regulation</keyword>
<evidence type="ECO:0000313" key="5">
    <source>
        <dbReference type="EMBL" id="MFC0318849.1"/>
    </source>
</evidence>
<name>A0ABV6HIW8_9SPHI</name>
<dbReference type="SUPFAM" id="SSF46689">
    <property type="entry name" value="Homeodomain-like"/>
    <property type="match status" value="1"/>
</dbReference>
<keyword evidence="3" id="KW-0804">Transcription</keyword>
<proteinExistence type="predicted"/>
<protein>
    <submittedName>
        <fullName evidence="5">Helix-turn-helix domain-containing protein</fullName>
    </submittedName>
</protein>
<dbReference type="RefSeq" id="WP_013666290.1">
    <property type="nucleotide sequence ID" value="NZ_JBHLWO010000002.1"/>
</dbReference>
<evidence type="ECO:0000259" key="4">
    <source>
        <dbReference type="PROSITE" id="PS01124"/>
    </source>
</evidence>
<dbReference type="InterPro" id="IPR018060">
    <property type="entry name" value="HTH_AraC"/>
</dbReference>
<evidence type="ECO:0000256" key="3">
    <source>
        <dbReference type="ARBA" id="ARBA00023163"/>
    </source>
</evidence>
<dbReference type="SMART" id="SM00342">
    <property type="entry name" value="HTH_ARAC"/>
    <property type="match status" value="1"/>
</dbReference>
<sequence>MKKKSPQITSHHLSEDDSREFIVFHINKRLLSSKEFKPYDIFNPFKSDFFAVLMVHEGSIDINLNLQHFRLEKNNLLAFAPNMIKRLISISDDCKFYAILYKSSFLVNANIREFHQDVYDLSVSGMPLYNLALHEIKILNNLIEVMLLRNHAEDANMNDAVVKHSFLTFMYEYAFLYRKYIREKNRKVSRKEDIMLRFTKLVADNFKEERSVDFYAKKLFITPKYLSEVTKDVSGKTASAIIAEMVIMEAKSLLSIPSLTVIEVADFLNFSDMSFFGKYFKRYTGVNPTSYRKTIA</sequence>
<reference evidence="5 6" key="1">
    <citation type="submission" date="2024-09" db="EMBL/GenBank/DDBJ databases">
        <authorList>
            <person name="Sun Q."/>
            <person name="Mori K."/>
        </authorList>
    </citation>
    <scope>NUCLEOTIDE SEQUENCE [LARGE SCALE GENOMIC DNA]</scope>
    <source>
        <strain evidence="5 6">CCM 7765</strain>
    </source>
</reference>
<dbReference type="EMBL" id="JBHLWO010000002">
    <property type="protein sequence ID" value="MFC0318849.1"/>
    <property type="molecule type" value="Genomic_DNA"/>
</dbReference>
<keyword evidence="6" id="KW-1185">Reference proteome</keyword>
<comment type="caution">
    <text evidence="5">The sequence shown here is derived from an EMBL/GenBank/DDBJ whole genome shotgun (WGS) entry which is preliminary data.</text>
</comment>
<dbReference type="Pfam" id="PF12833">
    <property type="entry name" value="HTH_18"/>
    <property type="match status" value="1"/>
</dbReference>
<evidence type="ECO:0000313" key="6">
    <source>
        <dbReference type="Proteomes" id="UP001589774"/>
    </source>
</evidence>
<gene>
    <name evidence="5" type="ORF">ACFFI0_11040</name>
</gene>
<dbReference type="PROSITE" id="PS01124">
    <property type="entry name" value="HTH_ARAC_FAMILY_2"/>
    <property type="match status" value="1"/>
</dbReference>
<dbReference type="Proteomes" id="UP001589774">
    <property type="component" value="Unassembled WGS sequence"/>
</dbReference>
<feature type="domain" description="HTH araC/xylS-type" evidence="4">
    <location>
        <begin position="196"/>
        <end position="294"/>
    </location>
</feature>
<dbReference type="Gene3D" id="1.10.10.60">
    <property type="entry name" value="Homeodomain-like"/>
    <property type="match status" value="1"/>
</dbReference>
<organism evidence="5 6">
    <name type="scientific">Olivibacter oleidegradans</name>
    <dbReference type="NCBI Taxonomy" id="760123"/>
    <lineage>
        <taxon>Bacteria</taxon>
        <taxon>Pseudomonadati</taxon>
        <taxon>Bacteroidota</taxon>
        <taxon>Sphingobacteriia</taxon>
        <taxon>Sphingobacteriales</taxon>
        <taxon>Sphingobacteriaceae</taxon>
        <taxon>Olivibacter</taxon>
    </lineage>
</organism>
<dbReference type="PANTHER" id="PTHR43280:SF32">
    <property type="entry name" value="TRANSCRIPTIONAL REGULATORY PROTEIN"/>
    <property type="match status" value="1"/>
</dbReference>
<keyword evidence="2" id="KW-0238">DNA-binding</keyword>